<dbReference type="PANTHER" id="PTHR12526">
    <property type="entry name" value="GLYCOSYLTRANSFERASE"/>
    <property type="match status" value="1"/>
</dbReference>
<organism evidence="1 2">
    <name type="scientific">Paenibacillus terricola</name>
    <dbReference type="NCBI Taxonomy" id="2763503"/>
    <lineage>
        <taxon>Bacteria</taxon>
        <taxon>Bacillati</taxon>
        <taxon>Bacillota</taxon>
        <taxon>Bacilli</taxon>
        <taxon>Bacillales</taxon>
        <taxon>Paenibacillaceae</taxon>
        <taxon>Paenibacillus</taxon>
    </lineage>
</organism>
<dbReference type="Proteomes" id="UP000609346">
    <property type="component" value="Unassembled WGS sequence"/>
</dbReference>
<protein>
    <submittedName>
        <fullName evidence="1">Glycosyltransferase</fullName>
    </submittedName>
</protein>
<comment type="caution">
    <text evidence="1">The sequence shown here is derived from an EMBL/GenBank/DDBJ whole genome shotgun (WGS) entry which is preliminary data.</text>
</comment>
<dbReference type="PANTHER" id="PTHR12526:SF630">
    <property type="entry name" value="GLYCOSYLTRANSFERASE"/>
    <property type="match status" value="1"/>
</dbReference>
<reference evidence="1 2" key="1">
    <citation type="submission" date="2020-09" db="EMBL/GenBank/DDBJ databases">
        <title>Paenibacillus sp. strain PR3 16S rRNA gene Genome sequencing and assembly.</title>
        <authorList>
            <person name="Kim J."/>
        </authorList>
    </citation>
    <scope>NUCLEOTIDE SEQUENCE [LARGE SCALE GENOMIC DNA]</scope>
    <source>
        <strain evidence="1 2">PR3</strain>
    </source>
</reference>
<sequence length="378" mass="42281">MSRSRIAYIVTNCKKTGPMNQTLNIIRNLDRKLFDPVLITLFPEVKSNTLLEEFKTECSSIHCLNMNKYQSILIGKKKLNGLLAKIKPDLIQGVGMPPYTMSLSYRDTKHLVTLRNYCYEDYPAKYGKVLGPIIANKDMRLIRRQSNNGEVFVTCSSSLSKIYKDKHGLNFGFIRNGVDITRYSKTSDSTRIDMRTKLNLPLNKTIAIYTGQINERKDQKSAIDGVLAAKDKDNLVLLLLGAGSNYEALKERYKSSSNIVFVGSVSNVSDYLQAADFYISTSKSEGMPNGVLEAMSVGLPVLLSDIPQHKELFDISNDIGLMYRLGDMSSLVNTINGMMQADLAKMAEISYHAVTGNLTAQIMSNSYQKLYNQILQLG</sequence>
<gene>
    <name evidence="1" type="ORF">H8B09_22300</name>
</gene>
<proteinExistence type="predicted"/>
<dbReference type="Pfam" id="PF13692">
    <property type="entry name" value="Glyco_trans_1_4"/>
    <property type="match status" value="1"/>
</dbReference>
<dbReference type="Gene3D" id="3.40.50.2000">
    <property type="entry name" value="Glycogen Phosphorylase B"/>
    <property type="match status" value="2"/>
</dbReference>
<evidence type="ECO:0000313" key="2">
    <source>
        <dbReference type="Proteomes" id="UP000609346"/>
    </source>
</evidence>
<dbReference type="RefSeq" id="WP_224753892.1">
    <property type="nucleotide sequence ID" value="NZ_JACXZA010000006.1"/>
</dbReference>
<name>A0ABR8N2K6_9BACL</name>
<dbReference type="SUPFAM" id="SSF53756">
    <property type="entry name" value="UDP-Glycosyltransferase/glycogen phosphorylase"/>
    <property type="match status" value="1"/>
</dbReference>
<evidence type="ECO:0000313" key="1">
    <source>
        <dbReference type="EMBL" id="MBD3921516.1"/>
    </source>
</evidence>
<accession>A0ABR8N2K6</accession>
<keyword evidence="2" id="KW-1185">Reference proteome</keyword>
<dbReference type="EMBL" id="JACXZA010000006">
    <property type="protein sequence ID" value="MBD3921516.1"/>
    <property type="molecule type" value="Genomic_DNA"/>
</dbReference>